<proteinExistence type="predicted"/>
<dbReference type="Pfam" id="PF01145">
    <property type="entry name" value="Band_7"/>
    <property type="match status" value="1"/>
</dbReference>
<evidence type="ECO:0000259" key="5">
    <source>
        <dbReference type="SMART" id="SM00244"/>
    </source>
</evidence>
<dbReference type="KEGG" id="hbl:XJ32_06085"/>
<organism evidence="6 7">
    <name type="scientific">Helicobacter bilis</name>
    <dbReference type="NCBI Taxonomy" id="37372"/>
    <lineage>
        <taxon>Bacteria</taxon>
        <taxon>Pseudomonadati</taxon>
        <taxon>Campylobacterota</taxon>
        <taxon>Epsilonproteobacteria</taxon>
        <taxon>Campylobacterales</taxon>
        <taxon>Helicobacteraceae</taxon>
        <taxon>Helicobacter</taxon>
    </lineage>
</organism>
<comment type="subcellular location">
    <subcellularLocation>
        <location evidence="1">Membrane</location>
        <topology evidence="1">Single-pass membrane protein</topology>
    </subcellularLocation>
</comment>
<dbReference type="PANTHER" id="PTHR23222:SF0">
    <property type="entry name" value="PROHIBITIN 1"/>
    <property type="match status" value="1"/>
</dbReference>
<dbReference type="SUPFAM" id="SSF117892">
    <property type="entry name" value="Band 7/SPFH domain"/>
    <property type="match status" value="1"/>
</dbReference>
<evidence type="ECO:0000256" key="4">
    <source>
        <dbReference type="SAM" id="Phobius"/>
    </source>
</evidence>
<evidence type="ECO:0000313" key="6">
    <source>
        <dbReference type="EMBL" id="AQQ59725.1"/>
    </source>
</evidence>
<protein>
    <submittedName>
        <fullName evidence="6">Membrane protein</fullName>
    </submittedName>
</protein>
<evidence type="ECO:0000256" key="2">
    <source>
        <dbReference type="SAM" id="Coils"/>
    </source>
</evidence>
<sequence length="359" mass="40349">MPIDLNEHRRKQQNNTPKQTPPNNENRNNGNGNNNGRNNKGGFNMDSMPMPNMPSGKFLTFIIFAVIFIVIFVLARPFVIINSGEVGIKVNLGKYDDVPLTPGLHFFVPIIQQVIVVDTRMRVLHFSRNEDMGSVGRDDQSVLRNDAISVMDSRGLPVSIELTVQYRLDPDKVPETIKNYRVSWEQKIINPVIRDVVRSVVGNYPAEDLPNKRDEIAGLITSSFETKLQATPNQPVIFDSIQLREIVLPPMVKERIEQVQAAKQEADRAKQEANALRERAQGRADAAIIEAKGQAQANQLLSESLSQRLLDLRQIEVQGKFNEALKENKDAQIFLTPGGSVPNIWVDSKSKQRTTISNH</sequence>
<feature type="transmembrane region" description="Helical" evidence="4">
    <location>
        <begin position="58"/>
        <end position="79"/>
    </location>
</feature>
<feature type="coiled-coil region" evidence="2">
    <location>
        <begin position="252"/>
        <end position="283"/>
    </location>
</feature>
<dbReference type="RefSeq" id="WP_077388690.1">
    <property type="nucleotide sequence ID" value="NZ_CP019645.1"/>
</dbReference>
<dbReference type="Gene3D" id="3.30.479.30">
    <property type="entry name" value="Band 7 domain"/>
    <property type="match status" value="1"/>
</dbReference>
<dbReference type="InterPro" id="IPR036013">
    <property type="entry name" value="Band_7/SPFH_dom_sf"/>
</dbReference>
<dbReference type="Proteomes" id="UP000188298">
    <property type="component" value="Chromosome"/>
</dbReference>
<dbReference type="CDD" id="cd03401">
    <property type="entry name" value="SPFH_prohibitin"/>
    <property type="match status" value="1"/>
</dbReference>
<feature type="region of interest" description="Disordered" evidence="3">
    <location>
        <begin position="1"/>
        <end position="48"/>
    </location>
</feature>
<dbReference type="InterPro" id="IPR000163">
    <property type="entry name" value="Prohibitin"/>
</dbReference>
<feature type="compositionally biased region" description="Low complexity" evidence="3">
    <location>
        <begin position="13"/>
        <end position="48"/>
    </location>
</feature>
<dbReference type="PANTHER" id="PTHR23222">
    <property type="entry name" value="PROHIBITIN"/>
    <property type="match status" value="1"/>
</dbReference>
<gene>
    <name evidence="6" type="ORF">XJ32_06085</name>
</gene>
<evidence type="ECO:0000313" key="7">
    <source>
        <dbReference type="Proteomes" id="UP000188298"/>
    </source>
</evidence>
<keyword evidence="4" id="KW-1133">Transmembrane helix</keyword>
<evidence type="ECO:0000256" key="3">
    <source>
        <dbReference type="SAM" id="MobiDB-lite"/>
    </source>
</evidence>
<dbReference type="InterPro" id="IPR001107">
    <property type="entry name" value="Band_7"/>
</dbReference>
<dbReference type="GO" id="GO:0016020">
    <property type="term" value="C:membrane"/>
    <property type="evidence" value="ECO:0007669"/>
    <property type="project" value="UniProtKB-SubCell"/>
</dbReference>
<accession>A0A1Q2LHA3</accession>
<dbReference type="AlphaFoldDB" id="A0A1Q2LHA3"/>
<name>A0A1Q2LHA3_9HELI</name>
<keyword evidence="4" id="KW-0812">Transmembrane</keyword>
<feature type="domain" description="Band 7" evidence="5">
    <location>
        <begin position="76"/>
        <end position="260"/>
    </location>
</feature>
<evidence type="ECO:0000256" key="1">
    <source>
        <dbReference type="ARBA" id="ARBA00004167"/>
    </source>
</evidence>
<dbReference type="EMBL" id="CP019645">
    <property type="protein sequence ID" value="AQQ59725.1"/>
    <property type="molecule type" value="Genomic_DNA"/>
</dbReference>
<reference evidence="6 7" key="1">
    <citation type="submission" date="2017-02" db="EMBL/GenBank/DDBJ databases">
        <title>Whole genome sequencing of Helicobacter bilis strain AAQJH.</title>
        <authorList>
            <person name="Conlan S."/>
            <person name="Thomas P.J."/>
            <person name="Mullikin J."/>
            <person name="Palmore T.N."/>
            <person name="Frank K.M."/>
            <person name="Segre J.A."/>
        </authorList>
    </citation>
    <scope>NUCLEOTIDE SEQUENCE [LARGE SCALE GENOMIC DNA]</scope>
    <source>
        <strain evidence="6 7">AAQJH</strain>
    </source>
</reference>
<keyword evidence="4" id="KW-0472">Membrane</keyword>
<keyword evidence="2" id="KW-0175">Coiled coil</keyword>
<dbReference type="PRINTS" id="PR00679">
    <property type="entry name" value="PROHIBITIN"/>
</dbReference>
<dbReference type="SMART" id="SM00244">
    <property type="entry name" value="PHB"/>
    <property type="match status" value="1"/>
</dbReference>